<feature type="region of interest" description="Disordered" evidence="1">
    <location>
        <begin position="61"/>
        <end position="92"/>
    </location>
</feature>
<comment type="caution">
    <text evidence="2">The sequence shown here is derived from an EMBL/GenBank/DDBJ whole genome shotgun (WGS) entry which is preliminary data.</text>
</comment>
<dbReference type="Proteomes" id="UP000499080">
    <property type="component" value="Unassembled WGS sequence"/>
</dbReference>
<evidence type="ECO:0000313" key="3">
    <source>
        <dbReference type="Proteomes" id="UP000499080"/>
    </source>
</evidence>
<evidence type="ECO:0000313" key="2">
    <source>
        <dbReference type="EMBL" id="GBO35553.1"/>
    </source>
</evidence>
<gene>
    <name evidence="2" type="ORF">AVEN_92021_1</name>
</gene>
<feature type="region of interest" description="Disordered" evidence="1">
    <location>
        <begin position="1"/>
        <end position="20"/>
    </location>
</feature>
<reference evidence="2 3" key="1">
    <citation type="journal article" date="2019" name="Sci. Rep.">
        <title>Orb-weaving spider Araneus ventricosus genome elucidates the spidroin gene catalogue.</title>
        <authorList>
            <person name="Kono N."/>
            <person name="Nakamura H."/>
            <person name="Ohtoshi R."/>
            <person name="Moran D.A.P."/>
            <person name="Shinohara A."/>
            <person name="Yoshida Y."/>
            <person name="Fujiwara M."/>
            <person name="Mori M."/>
            <person name="Tomita M."/>
            <person name="Arakawa K."/>
        </authorList>
    </citation>
    <scope>NUCLEOTIDE SEQUENCE [LARGE SCALE GENOMIC DNA]</scope>
</reference>
<keyword evidence="3" id="KW-1185">Reference proteome</keyword>
<dbReference type="AlphaFoldDB" id="A0A4Y2WD01"/>
<proteinExistence type="predicted"/>
<evidence type="ECO:0000256" key="1">
    <source>
        <dbReference type="SAM" id="MobiDB-lite"/>
    </source>
</evidence>
<protein>
    <submittedName>
        <fullName evidence="2">Uncharacterized protein</fullName>
    </submittedName>
</protein>
<name>A0A4Y2WD01_ARAVE</name>
<accession>A0A4Y2WD01</accession>
<dbReference type="EMBL" id="BGPR01059545">
    <property type="protein sequence ID" value="GBO35553.1"/>
    <property type="molecule type" value="Genomic_DNA"/>
</dbReference>
<feature type="compositionally biased region" description="Polar residues" evidence="1">
    <location>
        <begin position="61"/>
        <end position="75"/>
    </location>
</feature>
<organism evidence="2 3">
    <name type="scientific">Araneus ventricosus</name>
    <name type="common">Orbweaver spider</name>
    <name type="synonym">Epeira ventricosa</name>
    <dbReference type="NCBI Taxonomy" id="182803"/>
    <lineage>
        <taxon>Eukaryota</taxon>
        <taxon>Metazoa</taxon>
        <taxon>Ecdysozoa</taxon>
        <taxon>Arthropoda</taxon>
        <taxon>Chelicerata</taxon>
        <taxon>Arachnida</taxon>
        <taxon>Araneae</taxon>
        <taxon>Araneomorphae</taxon>
        <taxon>Entelegynae</taxon>
        <taxon>Araneoidea</taxon>
        <taxon>Araneidae</taxon>
        <taxon>Araneus</taxon>
    </lineage>
</organism>
<sequence length="107" mass="11924">MNVCSSPGQDELEALSQSESTSYKPLDTLFKERCRQRCEMDFNVAFKLLLFLEALVPLASSSTQGRDGNFSSISRDCTPGDQTRPEAPDSNCSRSCRELIAQDLLLR</sequence>